<dbReference type="InterPro" id="IPR036282">
    <property type="entry name" value="Glutathione-S-Trfase_C_sf"/>
</dbReference>
<dbReference type="InterPro" id="IPR004045">
    <property type="entry name" value="Glutathione_S-Trfase_N"/>
</dbReference>
<dbReference type="PANTHER" id="PTHR43968:SF14">
    <property type="entry name" value="GLUTATHIONE S-TRANSFERASE"/>
    <property type="match status" value="1"/>
</dbReference>
<sequence>MNHFCFIACSSYSCKHRRRYKPKNIVLSRRSNFFTLPPRTYPLFDKDVVQCSPPLSGAPQLVASVPTWTELESKISELLGSKIYSYRLGEVKRQKDCRVVIFTDENLWCPYTRRICFQLEEKGIPYRFWYLNMFKLSPWYKDINPHCQVPTAIIDGEIIYDSPVIMKYIEDRFLGTKRLMPENMSKKMKEDLYDFERLERRISNTWLLWFKKYFSEEQSLDSFYFTLDRVEEALHIYPGPFFFGEQFSLVDILFAPFMDAIAATALYYKGIPVRNTGGLFPAIEEWFNALAQRPVYQNIRSDEMTIIRALPYQFDHTDILPQAKKSAERMETEMRNVDMRQVKNDPFESQNRLLASSKLIHERTSILEVLRNSLGISPDSEEFLTLDTMLRLVSNMLIEGCFSIQDSFLNNFSLAARSLKLLRDTVQVPKDLKYPAFLQLIACLNFIMDNLKMQAEI</sequence>
<dbReference type="OrthoDB" id="3918at2759"/>
<dbReference type="CDD" id="cd00570">
    <property type="entry name" value="GST_N_family"/>
    <property type="match status" value="1"/>
</dbReference>
<dbReference type="PANTHER" id="PTHR43968">
    <property type="match status" value="1"/>
</dbReference>
<evidence type="ECO:0000259" key="1">
    <source>
        <dbReference type="PROSITE" id="PS50404"/>
    </source>
</evidence>
<accession>A0A9C7Q3A9</accession>
<dbReference type="GO" id="GO:0005737">
    <property type="term" value="C:cytoplasm"/>
    <property type="evidence" value="ECO:0007669"/>
    <property type="project" value="TreeGrafter"/>
</dbReference>
<dbReference type="SFLD" id="SFLDG00358">
    <property type="entry name" value="Main_(cytGST)"/>
    <property type="match status" value="1"/>
</dbReference>
<proteinExistence type="predicted"/>
<dbReference type="PROSITE" id="PS50404">
    <property type="entry name" value="GST_NTER"/>
    <property type="match status" value="1"/>
</dbReference>
<dbReference type="Gene3D" id="3.40.30.10">
    <property type="entry name" value="Glutaredoxin"/>
    <property type="match status" value="1"/>
</dbReference>
<dbReference type="Proteomes" id="UP001061958">
    <property type="component" value="Unassembled WGS sequence"/>
</dbReference>
<dbReference type="EMBL" id="BQMJ01000055">
    <property type="protein sequence ID" value="GJQ14412.1"/>
    <property type="molecule type" value="Genomic_DNA"/>
</dbReference>
<evidence type="ECO:0000313" key="2">
    <source>
        <dbReference type="EMBL" id="GJQ14412.1"/>
    </source>
</evidence>
<gene>
    <name evidence="2" type="ORF">GpartN1_g6203.t1</name>
</gene>
<dbReference type="SUPFAM" id="SSF52833">
    <property type="entry name" value="Thioredoxin-like"/>
    <property type="match status" value="1"/>
</dbReference>
<dbReference type="Pfam" id="PF13409">
    <property type="entry name" value="GST_N_2"/>
    <property type="match status" value="1"/>
</dbReference>
<dbReference type="InterPro" id="IPR036249">
    <property type="entry name" value="Thioredoxin-like_sf"/>
</dbReference>
<dbReference type="Pfam" id="PF00043">
    <property type="entry name" value="GST_C"/>
    <property type="match status" value="1"/>
</dbReference>
<feature type="domain" description="GST N-terminal" evidence="1">
    <location>
        <begin position="99"/>
        <end position="177"/>
    </location>
</feature>
<dbReference type="SFLD" id="SFLDS00019">
    <property type="entry name" value="Glutathione_Transferase_(cytos"/>
    <property type="match status" value="1"/>
</dbReference>
<dbReference type="InterPro" id="IPR050983">
    <property type="entry name" value="GST_Omega/HSP26"/>
</dbReference>
<comment type="caution">
    <text evidence="2">The sequence shown here is derived from an EMBL/GenBank/DDBJ whole genome shotgun (WGS) entry which is preliminary data.</text>
</comment>
<evidence type="ECO:0000313" key="3">
    <source>
        <dbReference type="Proteomes" id="UP001061958"/>
    </source>
</evidence>
<organism evidence="2 3">
    <name type="scientific">Galdieria partita</name>
    <dbReference type="NCBI Taxonomy" id="83374"/>
    <lineage>
        <taxon>Eukaryota</taxon>
        <taxon>Rhodophyta</taxon>
        <taxon>Bangiophyceae</taxon>
        <taxon>Galdieriales</taxon>
        <taxon>Galdieriaceae</taxon>
        <taxon>Galdieria</taxon>
    </lineage>
</organism>
<reference evidence="2" key="2">
    <citation type="submission" date="2022-01" db="EMBL/GenBank/DDBJ databases">
        <authorList>
            <person name="Hirooka S."/>
            <person name="Miyagishima S.Y."/>
        </authorList>
    </citation>
    <scope>NUCLEOTIDE SEQUENCE</scope>
    <source>
        <strain evidence="2">NBRC 102759</strain>
    </source>
</reference>
<name>A0A9C7Q3A9_9RHOD</name>
<reference evidence="2" key="1">
    <citation type="journal article" date="2022" name="Proc. Natl. Acad. Sci. U.S.A.">
        <title>Life cycle and functional genomics of the unicellular red alga Galdieria for elucidating algal and plant evolution and industrial use.</title>
        <authorList>
            <person name="Hirooka S."/>
            <person name="Itabashi T."/>
            <person name="Ichinose T.M."/>
            <person name="Onuma R."/>
            <person name="Fujiwara T."/>
            <person name="Yamashita S."/>
            <person name="Jong L.W."/>
            <person name="Tomita R."/>
            <person name="Iwane A.H."/>
            <person name="Miyagishima S.Y."/>
        </authorList>
    </citation>
    <scope>NUCLEOTIDE SEQUENCE</scope>
    <source>
        <strain evidence="2">NBRC 102759</strain>
    </source>
</reference>
<dbReference type="InterPro" id="IPR004046">
    <property type="entry name" value="GST_C"/>
</dbReference>
<dbReference type="SUPFAM" id="SSF47616">
    <property type="entry name" value="GST C-terminal domain-like"/>
    <property type="match status" value="1"/>
</dbReference>
<keyword evidence="3" id="KW-1185">Reference proteome</keyword>
<dbReference type="InterPro" id="IPR040079">
    <property type="entry name" value="Glutathione_S-Trfase"/>
</dbReference>
<dbReference type="Gene3D" id="1.20.1050.10">
    <property type="match status" value="1"/>
</dbReference>
<protein>
    <recommendedName>
        <fullName evidence="1">GST N-terminal domain-containing protein</fullName>
    </recommendedName>
</protein>
<dbReference type="AlphaFoldDB" id="A0A9C7Q3A9"/>